<proteinExistence type="predicted"/>
<feature type="transmembrane region" description="Helical" evidence="1">
    <location>
        <begin position="12"/>
        <end position="29"/>
    </location>
</feature>
<keyword evidence="3" id="KW-1185">Reference proteome</keyword>
<keyword evidence="1" id="KW-0472">Membrane</keyword>
<gene>
    <name evidence="2" type="ORF">GCM10010439_67990</name>
</gene>
<accession>A0ABN3US98</accession>
<evidence type="ECO:0000313" key="2">
    <source>
        <dbReference type="EMBL" id="GAA2737526.1"/>
    </source>
</evidence>
<organism evidence="2 3">
    <name type="scientific">Actinocorallia aurantiaca</name>
    <dbReference type="NCBI Taxonomy" id="46204"/>
    <lineage>
        <taxon>Bacteria</taxon>
        <taxon>Bacillati</taxon>
        <taxon>Actinomycetota</taxon>
        <taxon>Actinomycetes</taxon>
        <taxon>Streptosporangiales</taxon>
        <taxon>Thermomonosporaceae</taxon>
        <taxon>Actinocorallia</taxon>
    </lineage>
</organism>
<feature type="transmembrane region" description="Helical" evidence="1">
    <location>
        <begin position="36"/>
        <end position="57"/>
    </location>
</feature>
<reference evidence="2 3" key="1">
    <citation type="journal article" date="2019" name="Int. J. Syst. Evol. Microbiol.">
        <title>The Global Catalogue of Microorganisms (GCM) 10K type strain sequencing project: providing services to taxonomists for standard genome sequencing and annotation.</title>
        <authorList>
            <consortium name="The Broad Institute Genomics Platform"/>
            <consortium name="The Broad Institute Genome Sequencing Center for Infectious Disease"/>
            <person name="Wu L."/>
            <person name="Ma J."/>
        </authorList>
    </citation>
    <scope>NUCLEOTIDE SEQUENCE [LARGE SCALE GENOMIC DNA]</scope>
    <source>
        <strain evidence="2 3">JCM 8201</strain>
    </source>
</reference>
<feature type="transmembrane region" description="Helical" evidence="1">
    <location>
        <begin position="63"/>
        <end position="80"/>
    </location>
</feature>
<dbReference type="RefSeq" id="WP_344457105.1">
    <property type="nucleotide sequence ID" value="NZ_BAAATZ010000034.1"/>
</dbReference>
<keyword evidence="1" id="KW-0812">Transmembrane</keyword>
<dbReference type="EMBL" id="BAAATZ010000034">
    <property type="protein sequence ID" value="GAA2737526.1"/>
    <property type="molecule type" value="Genomic_DNA"/>
</dbReference>
<evidence type="ECO:0000313" key="3">
    <source>
        <dbReference type="Proteomes" id="UP001501842"/>
    </source>
</evidence>
<keyword evidence="1" id="KW-1133">Transmembrane helix</keyword>
<protein>
    <recommendedName>
        <fullName evidence="4">Integral membrane protein</fullName>
    </recommendedName>
</protein>
<evidence type="ECO:0000256" key="1">
    <source>
        <dbReference type="SAM" id="Phobius"/>
    </source>
</evidence>
<sequence length="114" mass="12145">MSELENRVTAGLPWLSAAGAVAMSGVVVAKWPKLDAVNRVAFGLDAVVYAAAALPLARRRPTGWWALYLATLLQPVFGGIEAARDRTRWPSAVGRTAGAMVVAAGLLRLRRNYG</sequence>
<evidence type="ECO:0008006" key="4">
    <source>
        <dbReference type="Google" id="ProtNLM"/>
    </source>
</evidence>
<name>A0ABN3US98_9ACTN</name>
<comment type="caution">
    <text evidence="2">The sequence shown here is derived from an EMBL/GenBank/DDBJ whole genome shotgun (WGS) entry which is preliminary data.</text>
</comment>
<dbReference type="Proteomes" id="UP001501842">
    <property type="component" value="Unassembled WGS sequence"/>
</dbReference>